<keyword evidence="3" id="KW-1185">Reference proteome</keyword>
<dbReference type="RefSeq" id="WP_106458301.1">
    <property type="nucleotide sequence ID" value="NZ_PXOH01000023.1"/>
</dbReference>
<evidence type="ECO:0000313" key="2">
    <source>
        <dbReference type="EMBL" id="PSF35031.1"/>
    </source>
</evidence>
<reference evidence="2 3" key="2">
    <citation type="submission" date="2018-03" db="EMBL/GenBank/DDBJ databases">
        <authorList>
            <person name="Keele B.F."/>
        </authorList>
    </citation>
    <scope>NUCLEOTIDE SEQUENCE [LARGE SCALE GENOMIC DNA]</scope>
    <source>
        <strain evidence="2 3">CCALA 016</strain>
    </source>
</reference>
<sequence length="343" mass="40102">MSEIIRYQKINSRWLSLLICLWVPVFITTYSTRILADPTINQIQLKSYTTLEYEAQAENILNLLEQEKYTQIEQILNNSIKEKKLTRGGFYYAVSVLDTAMSSLDPSWVTFLDNWIKKSPNSTIAYSVRAYFHYYQAWDIRGNRYVNKTPAENIQEYLKRLALATADTEKAIALNSNNPIAIFAKLRIKRNMGRSSARDFEPVFKKAITLVPNFMQAYQEKSLYLTPQWGGSEQQVLAFVRQAAKSAPRGTAIPLLVPQAHEDLCRNYPNKQYYYNQPQVWNEVEKNYLRLIKDFPRAGWYPLWFAEVAKIAKKDQLARQYFKMAISREPNNPEIKRRASKYQ</sequence>
<comment type="caution">
    <text evidence="2">The sequence shown here is derived from an EMBL/GenBank/DDBJ whole genome shotgun (WGS) entry which is preliminary data.</text>
</comment>
<dbReference type="Gene3D" id="1.25.40.10">
    <property type="entry name" value="Tetratricopeptide repeat domain"/>
    <property type="match status" value="1"/>
</dbReference>
<evidence type="ECO:0000259" key="1">
    <source>
        <dbReference type="Pfam" id="PF13226"/>
    </source>
</evidence>
<organism evidence="2 3">
    <name type="scientific">Aphanothece hegewaldii CCALA 016</name>
    <dbReference type="NCBI Taxonomy" id="2107694"/>
    <lineage>
        <taxon>Bacteria</taxon>
        <taxon>Bacillati</taxon>
        <taxon>Cyanobacteriota</taxon>
        <taxon>Cyanophyceae</taxon>
        <taxon>Oscillatoriophycideae</taxon>
        <taxon>Chroococcales</taxon>
        <taxon>Aphanothecaceae</taxon>
        <taxon>Aphanothece</taxon>
    </lineage>
</organism>
<dbReference type="Proteomes" id="UP000239001">
    <property type="component" value="Unassembled WGS sequence"/>
</dbReference>
<dbReference type="OrthoDB" id="213842at2"/>
<accession>A0A2T1LUA0</accession>
<gene>
    <name evidence="2" type="ORF">C7H19_17975</name>
</gene>
<proteinExistence type="predicted"/>
<reference evidence="2 3" key="1">
    <citation type="submission" date="2018-03" db="EMBL/GenBank/DDBJ databases">
        <title>The ancient ancestry and fast evolution of plastids.</title>
        <authorList>
            <person name="Moore K.R."/>
            <person name="Magnabosco C."/>
            <person name="Momper L."/>
            <person name="Gold D.A."/>
            <person name="Bosak T."/>
            <person name="Fournier G.P."/>
        </authorList>
    </citation>
    <scope>NUCLEOTIDE SEQUENCE [LARGE SCALE GENOMIC DNA]</scope>
    <source>
        <strain evidence="2 3">CCALA 016</strain>
    </source>
</reference>
<dbReference type="SUPFAM" id="SSF48452">
    <property type="entry name" value="TPR-like"/>
    <property type="match status" value="1"/>
</dbReference>
<dbReference type="AlphaFoldDB" id="A0A2T1LUA0"/>
<feature type="domain" description="DUF4034" evidence="1">
    <location>
        <begin position="59"/>
        <end position="189"/>
    </location>
</feature>
<dbReference type="Pfam" id="PF13226">
    <property type="entry name" value="DUF4034"/>
    <property type="match status" value="1"/>
</dbReference>
<name>A0A2T1LUA0_9CHRO</name>
<dbReference type="InterPro" id="IPR011990">
    <property type="entry name" value="TPR-like_helical_dom_sf"/>
</dbReference>
<dbReference type="InterPro" id="IPR025115">
    <property type="entry name" value="DUF4034"/>
</dbReference>
<protein>
    <recommendedName>
        <fullName evidence="1">DUF4034 domain-containing protein</fullName>
    </recommendedName>
</protein>
<dbReference type="EMBL" id="PXOH01000023">
    <property type="protein sequence ID" value="PSF35031.1"/>
    <property type="molecule type" value="Genomic_DNA"/>
</dbReference>
<evidence type="ECO:0000313" key="3">
    <source>
        <dbReference type="Proteomes" id="UP000239001"/>
    </source>
</evidence>